<evidence type="ECO:0000256" key="1">
    <source>
        <dbReference type="SAM" id="Phobius"/>
    </source>
</evidence>
<evidence type="ECO:0000313" key="3">
    <source>
        <dbReference type="EMBL" id="KAJ1980682.1"/>
    </source>
</evidence>
<feature type="non-terminal residue" evidence="3">
    <location>
        <position position="1"/>
    </location>
</feature>
<keyword evidence="1" id="KW-0472">Membrane</keyword>
<keyword evidence="1" id="KW-0812">Transmembrane</keyword>
<feature type="domain" description="T-SNARE coiled-coil homology" evidence="2">
    <location>
        <begin position="1"/>
        <end position="48"/>
    </location>
</feature>
<dbReference type="Gene3D" id="1.20.5.110">
    <property type="match status" value="1"/>
</dbReference>
<dbReference type="AlphaFoldDB" id="A0A9W8EA18"/>
<dbReference type="PROSITE" id="PS50192">
    <property type="entry name" value="T_SNARE"/>
    <property type="match status" value="1"/>
</dbReference>
<accession>A0A9W8EA18</accession>
<feature type="transmembrane region" description="Helical" evidence="1">
    <location>
        <begin position="59"/>
        <end position="82"/>
    </location>
</feature>
<dbReference type="InterPro" id="IPR000727">
    <property type="entry name" value="T_SNARE_dom"/>
</dbReference>
<evidence type="ECO:0000313" key="4">
    <source>
        <dbReference type="Proteomes" id="UP001151582"/>
    </source>
</evidence>
<dbReference type="EMBL" id="JANBQB010000157">
    <property type="protein sequence ID" value="KAJ1980682.1"/>
    <property type="molecule type" value="Genomic_DNA"/>
</dbReference>
<dbReference type="Pfam" id="PF05739">
    <property type="entry name" value="SNARE"/>
    <property type="match status" value="1"/>
</dbReference>
<sequence length="85" mass="9485">KKALELNALFIRLNEIVNAQQETIDNIEVGVNNTVADTRVANEQVDTAIKIRRRTRKKLWCLLVLIILIIIAVALGVAIPLANKN</sequence>
<organism evidence="3 4">
    <name type="scientific">Dimargaris verticillata</name>
    <dbReference type="NCBI Taxonomy" id="2761393"/>
    <lineage>
        <taxon>Eukaryota</taxon>
        <taxon>Fungi</taxon>
        <taxon>Fungi incertae sedis</taxon>
        <taxon>Zoopagomycota</taxon>
        <taxon>Kickxellomycotina</taxon>
        <taxon>Dimargaritomycetes</taxon>
        <taxon>Dimargaritales</taxon>
        <taxon>Dimargaritaceae</taxon>
        <taxon>Dimargaris</taxon>
    </lineage>
</organism>
<proteinExistence type="predicted"/>
<protein>
    <recommendedName>
        <fullName evidence="2">t-SNARE coiled-coil homology domain-containing protein</fullName>
    </recommendedName>
</protein>
<keyword evidence="4" id="KW-1185">Reference proteome</keyword>
<comment type="caution">
    <text evidence="3">The sequence shown here is derived from an EMBL/GenBank/DDBJ whole genome shotgun (WGS) entry which is preliminary data.</text>
</comment>
<dbReference type="SUPFAM" id="SSF58038">
    <property type="entry name" value="SNARE fusion complex"/>
    <property type="match status" value="1"/>
</dbReference>
<evidence type="ECO:0000259" key="2">
    <source>
        <dbReference type="PROSITE" id="PS50192"/>
    </source>
</evidence>
<reference evidence="3" key="1">
    <citation type="submission" date="2022-07" db="EMBL/GenBank/DDBJ databases">
        <title>Phylogenomic reconstructions and comparative analyses of Kickxellomycotina fungi.</title>
        <authorList>
            <person name="Reynolds N.K."/>
            <person name="Stajich J.E."/>
            <person name="Barry K."/>
            <person name="Grigoriev I.V."/>
            <person name="Crous P."/>
            <person name="Smith M.E."/>
        </authorList>
    </citation>
    <scope>NUCLEOTIDE SEQUENCE</scope>
    <source>
        <strain evidence="3">RSA 567</strain>
    </source>
</reference>
<name>A0A9W8EA18_9FUNG</name>
<dbReference type="OrthoDB" id="10255013at2759"/>
<dbReference type="Proteomes" id="UP001151582">
    <property type="component" value="Unassembled WGS sequence"/>
</dbReference>
<gene>
    <name evidence="3" type="ORF">H4R34_002360</name>
</gene>
<keyword evidence="1" id="KW-1133">Transmembrane helix</keyword>